<protein>
    <submittedName>
        <fullName evidence="5">HIT family protein</fullName>
    </submittedName>
</protein>
<evidence type="ECO:0000313" key="5">
    <source>
        <dbReference type="EMBL" id="PIR47691.1"/>
    </source>
</evidence>
<sequence>MQDCIFCKIVRGELPSIKVYEDTHVLAFMDIEPVAVGHVLVIPKEHAKNLYDASEESMTRAFRVAHRIGPSVANAVGAEGFHLTMNNGEAAWQTVFHPHLHILPRYQGDHHDPWKKQDRSREELAADAQKIQTVLDN</sequence>
<dbReference type="PRINTS" id="PR00332">
    <property type="entry name" value="HISTRIAD"/>
</dbReference>
<dbReference type="PANTHER" id="PTHR46648">
    <property type="entry name" value="HIT FAMILY PROTEIN 1"/>
    <property type="match status" value="1"/>
</dbReference>
<dbReference type="InterPro" id="IPR011146">
    <property type="entry name" value="HIT-like"/>
</dbReference>
<dbReference type="GO" id="GO:0009117">
    <property type="term" value="P:nucleotide metabolic process"/>
    <property type="evidence" value="ECO:0007669"/>
    <property type="project" value="TreeGrafter"/>
</dbReference>
<feature type="active site" description="Tele-AMP-histidine intermediate" evidence="1">
    <location>
        <position position="99"/>
    </location>
</feature>
<organism evidence="5 6">
    <name type="scientific">Candidatus Uhrbacteria bacterium CG10_big_fil_rev_8_21_14_0_10_50_16</name>
    <dbReference type="NCBI Taxonomy" id="1975039"/>
    <lineage>
        <taxon>Bacteria</taxon>
        <taxon>Candidatus Uhriibacteriota</taxon>
    </lineage>
</organism>
<dbReference type="CDD" id="cd01277">
    <property type="entry name" value="HINT_subgroup"/>
    <property type="match status" value="1"/>
</dbReference>
<dbReference type="SUPFAM" id="SSF54197">
    <property type="entry name" value="HIT-like"/>
    <property type="match status" value="1"/>
</dbReference>
<dbReference type="Gene3D" id="3.30.428.10">
    <property type="entry name" value="HIT-like"/>
    <property type="match status" value="1"/>
</dbReference>
<reference evidence="5 6" key="1">
    <citation type="submission" date="2017-09" db="EMBL/GenBank/DDBJ databases">
        <title>Depth-based differentiation of microbial function through sediment-hosted aquifers and enrichment of novel symbionts in the deep terrestrial subsurface.</title>
        <authorList>
            <person name="Probst A.J."/>
            <person name="Ladd B."/>
            <person name="Jarett J.K."/>
            <person name="Geller-Mcgrath D.E."/>
            <person name="Sieber C.M."/>
            <person name="Emerson J.B."/>
            <person name="Anantharaman K."/>
            <person name="Thomas B.C."/>
            <person name="Malmstrom R."/>
            <person name="Stieglmeier M."/>
            <person name="Klingl A."/>
            <person name="Woyke T."/>
            <person name="Ryan C.M."/>
            <person name="Banfield J.F."/>
        </authorList>
    </citation>
    <scope>NUCLEOTIDE SEQUENCE [LARGE SCALE GENOMIC DNA]</scope>
    <source>
        <strain evidence="5">CG10_big_fil_rev_8_21_14_0_10_50_16</strain>
    </source>
</reference>
<comment type="caution">
    <text evidence="5">The sequence shown here is derived from an EMBL/GenBank/DDBJ whole genome shotgun (WGS) entry which is preliminary data.</text>
</comment>
<name>A0A2H0RMB0_9BACT</name>
<dbReference type="EMBL" id="PCYM01000003">
    <property type="protein sequence ID" value="PIR47691.1"/>
    <property type="molecule type" value="Genomic_DNA"/>
</dbReference>
<evidence type="ECO:0000256" key="3">
    <source>
        <dbReference type="PROSITE-ProRule" id="PRU00464"/>
    </source>
</evidence>
<accession>A0A2H0RMB0</accession>
<dbReference type="PROSITE" id="PS51084">
    <property type="entry name" value="HIT_2"/>
    <property type="match status" value="1"/>
</dbReference>
<evidence type="ECO:0000313" key="6">
    <source>
        <dbReference type="Proteomes" id="UP000230084"/>
    </source>
</evidence>
<dbReference type="AlphaFoldDB" id="A0A2H0RMB0"/>
<dbReference type="PANTHER" id="PTHR46648:SF1">
    <property type="entry name" value="ADENOSINE 5'-MONOPHOSPHORAMIDASE HNT1"/>
    <property type="match status" value="1"/>
</dbReference>
<feature type="short sequence motif" description="Histidine triad motif" evidence="2 3">
    <location>
        <begin position="97"/>
        <end position="101"/>
    </location>
</feature>
<dbReference type="Proteomes" id="UP000230084">
    <property type="component" value="Unassembled WGS sequence"/>
</dbReference>
<evidence type="ECO:0000256" key="1">
    <source>
        <dbReference type="PIRSR" id="PIRSR601310-1"/>
    </source>
</evidence>
<evidence type="ECO:0000256" key="2">
    <source>
        <dbReference type="PIRSR" id="PIRSR601310-3"/>
    </source>
</evidence>
<feature type="domain" description="HIT" evidence="4">
    <location>
        <begin position="5"/>
        <end position="112"/>
    </location>
</feature>
<proteinExistence type="predicted"/>
<dbReference type="GO" id="GO:0003824">
    <property type="term" value="F:catalytic activity"/>
    <property type="evidence" value="ECO:0007669"/>
    <property type="project" value="InterPro"/>
</dbReference>
<gene>
    <name evidence="5" type="ORF">COV06_02165</name>
</gene>
<dbReference type="InterPro" id="IPR039384">
    <property type="entry name" value="HINT"/>
</dbReference>
<dbReference type="InterPro" id="IPR036265">
    <property type="entry name" value="HIT-like_sf"/>
</dbReference>
<evidence type="ECO:0000259" key="4">
    <source>
        <dbReference type="PROSITE" id="PS51084"/>
    </source>
</evidence>
<dbReference type="InterPro" id="IPR001310">
    <property type="entry name" value="Histidine_triad_HIT"/>
</dbReference>
<dbReference type="Pfam" id="PF01230">
    <property type="entry name" value="HIT"/>
    <property type="match status" value="1"/>
</dbReference>